<organism evidence="2 3">
    <name type="scientific">Sulfuricaulis limicola</name>
    <dbReference type="NCBI Taxonomy" id="1620215"/>
    <lineage>
        <taxon>Bacteria</taxon>
        <taxon>Pseudomonadati</taxon>
        <taxon>Pseudomonadota</taxon>
        <taxon>Gammaproteobacteria</taxon>
        <taxon>Acidiferrobacterales</taxon>
        <taxon>Acidiferrobacteraceae</taxon>
        <taxon>Sulfuricaulis</taxon>
    </lineage>
</organism>
<proteinExistence type="predicted"/>
<gene>
    <name evidence="2" type="ORF">SCL_1049</name>
</gene>
<dbReference type="RefSeq" id="WP_148664996.1">
    <property type="nucleotide sequence ID" value="NZ_AP014879.1"/>
</dbReference>
<evidence type="ECO:0000256" key="1">
    <source>
        <dbReference type="SAM" id="Phobius"/>
    </source>
</evidence>
<dbReference type="InterPro" id="IPR021125">
    <property type="entry name" value="DUF2127"/>
</dbReference>
<dbReference type="KEGG" id="slim:SCL_1049"/>
<keyword evidence="1" id="KW-1133">Transmembrane helix</keyword>
<sequence length="154" mass="17066">MTTERKKGHFTFRSAGILLMASAALELLSVSSEVPLFGEVRGGIGAGIYHVFYAVLFLALGLGLWKARTWGYALVFVTTAIYTLDKLQLVLGRQALEAFIKSQFAGYESQLQSQGIDAALVTQAVVLMAVVVVLCWWGFALYTRWRRDYFTDNG</sequence>
<dbReference type="Proteomes" id="UP000243180">
    <property type="component" value="Chromosome"/>
</dbReference>
<evidence type="ECO:0000313" key="2">
    <source>
        <dbReference type="EMBL" id="BAV33364.1"/>
    </source>
</evidence>
<feature type="transmembrane region" description="Helical" evidence="1">
    <location>
        <begin position="12"/>
        <end position="32"/>
    </location>
</feature>
<dbReference type="Pfam" id="PF09900">
    <property type="entry name" value="DUF2127"/>
    <property type="match status" value="1"/>
</dbReference>
<reference evidence="2 3" key="1">
    <citation type="submission" date="2015-05" db="EMBL/GenBank/DDBJ databases">
        <title>Complete genome sequence of a sulfur-oxidizing gammaproteobacterium strain HA5.</title>
        <authorList>
            <person name="Miura A."/>
            <person name="Kojima H."/>
            <person name="Fukui M."/>
        </authorList>
    </citation>
    <scope>NUCLEOTIDE SEQUENCE [LARGE SCALE GENOMIC DNA]</scope>
    <source>
        <strain evidence="2 3">HA5</strain>
    </source>
</reference>
<feature type="transmembrane region" description="Helical" evidence="1">
    <location>
        <begin position="120"/>
        <end position="142"/>
    </location>
</feature>
<keyword evidence="1" id="KW-0472">Membrane</keyword>
<dbReference type="EMBL" id="AP014879">
    <property type="protein sequence ID" value="BAV33364.1"/>
    <property type="molecule type" value="Genomic_DNA"/>
</dbReference>
<name>A0A1B4XEY0_9GAMM</name>
<dbReference type="AlphaFoldDB" id="A0A1B4XEY0"/>
<keyword evidence="1" id="KW-0812">Transmembrane</keyword>
<accession>A0A1B4XEY0</accession>
<feature type="transmembrane region" description="Helical" evidence="1">
    <location>
        <begin position="72"/>
        <end position="91"/>
    </location>
</feature>
<dbReference type="InParanoid" id="A0A1B4XEY0"/>
<evidence type="ECO:0000313" key="3">
    <source>
        <dbReference type="Proteomes" id="UP000243180"/>
    </source>
</evidence>
<protein>
    <submittedName>
        <fullName evidence="2">Uncharacterized protein</fullName>
    </submittedName>
</protein>
<feature type="transmembrane region" description="Helical" evidence="1">
    <location>
        <begin position="44"/>
        <end position="65"/>
    </location>
</feature>
<keyword evidence="3" id="KW-1185">Reference proteome</keyword>